<dbReference type="Gene3D" id="3.20.10.10">
    <property type="entry name" value="D-amino Acid Aminotransferase, subunit A, domain 2"/>
    <property type="match status" value="1"/>
</dbReference>
<sequence>MNAIDWSNLSFGYMKTDYNVRSYYKDGKWSTPAETTSESIDIHMAATCLHYGQEAFEGLKAFRGKDGKIRIFRMRDNALRMQSSCHGIMMAELPVEVFEETVLKAVKLNERFIPPYGSGASLYIRPLLLGMGAQVGVKPANEYLFLVFVTPVGPYFKEGFKPTPVAILRGFDRAAPLGTGTIKIGGNYAASLVAGNKAHEMGYSAVLYLDAKEKKYLDECGPANFFGIKNNTYITPLSSSILPSITNKSLMQLAEDMGMKVERRQVAEEELATFEEAGQVGTAAVISPILRVDDIDENKSYAISKDGNAGPVSTKLYNKLRGIQLGDEPDTHGWVTVLE</sequence>
<gene>
    <name evidence="18" type="primary">ilvE</name>
    <name evidence="18" type="ORF">KL86DYS1_11592</name>
</gene>
<dbReference type="AlphaFoldDB" id="A0A212J9V4"/>
<comment type="catalytic activity">
    <reaction evidence="15">
        <text>L-isoleucine + 2-oxoglutarate = (S)-3-methyl-2-oxopentanoate + L-glutamate</text>
        <dbReference type="Rhea" id="RHEA:24801"/>
        <dbReference type="ChEBI" id="CHEBI:16810"/>
        <dbReference type="ChEBI" id="CHEBI:29985"/>
        <dbReference type="ChEBI" id="CHEBI:35146"/>
        <dbReference type="ChEBI" id="CHEBI:58045"/>
        <dbReference type="EC" id="2.6.1.42"/>
    </reaction>
</comment>
<dbReference type="InterPro" id="IPR033939">
    <property type="entry name" value="BCAT_family"/>
</dbReference>
<evidence type="ECO:0000256" key="7">
    <source>
        <dbReference type="ARBA" id="ARBA00013053"/>
    </source>
</evidence>
<evidence type="ECO:0000256" key="11">
    <source>
        <dbReference type="ARBA" id="ARBA00022679"/>
    </source>
</evidence>
<dbReference type="InterPro" id="IPR036038">
    <property type="entry name" value="Aminotransferase-like"/>
</dbReference>
<dbReference type="Pfam" id="PF01063">
    <property type="entry name" value="Aminotran_4"/>
    <property type="match status" value="1"/>
</dbReference>
<evidence type="ECO:0000256" key="16">
    <source>
        <dbReference type="ARBA" id="ARBA00049229"/>
    </source>
</evidence>
<dbReference type="InterPro" id="IPR005786">
    <property type="entry name" value="B_amino_transII"/>
</dbReference>
<comment type="catalytic activity">
    <reaction evidence="16">
        <text>L-leucine + 2-oxoglutarate = 4-methyl-2-oxopentanoate + L-glutamate</text>
        <dbReference type="Rhea" id="RHEA:18321"/>
        <dbReference type="ChEBI" id="CHEBI:16810"/>
        <dbReference type="ChEBI" id="CHEBI:17865"/>
        <dbReference type="ChEBI" id="CHEBI:29985"/>
        <dbReference type="ChEBI" id="CHEBI:57427"/>
        <dbReference type="EC" id="2.6.1.42"/>
    </reaction>
</comment>
<evidence type="ECO:0000256" key="1">
    <source>
        <dbReference type="ARBA" id="ARBA00001933"/>
    </source>
</evidence>
<proteinExistence type="inferred from homology"/>
<protein>
    <recommendedName>
        <fullName evidence="8">Branched-chain-amino-acid aminotransferase</fullName>
        <ecNumber evidence="7">2.6.1.42</ecNumber>
    </recommendedName>
</protein>
<dbReference type="InterPro" id="IPR043131">
    <property type="entry name" value="BCAT-like_N"/>
</dbReference>
<dbReference type="GO" id="GO:0009097">
    <property type="term" value="P:isoleucine biosynthetic process"/>
    <property type="evidence" value="ECO:0007669"/>
    <property type="project" value="UniProtKB-UniPathway"/>
</dbReference>
<accession>A0A212J9V4</accession>
<dbReference type="CDD" id="cd01557">
    <property type="entry name" value="BCAT_beta_family"/>
    <property type="match status" value="1"/>
</dbReference>
<comment type="catalytic activity">
    <reaction evidence="14">
        <text>L-valine + 2-oxoglutarate = 3-methyl-2-oxobutanoate + L-glutamate</text>
        <dbReference type="Rhea" id="RHEA:24813"/>
        <dbReference type="ChEBI" id="CHEBI:11851"/>
        <dbReference type="ChEBI" id="CHEBI:16810"/>
        <dbReference type="ChEBI" id="CHEBI:29985"/>
        <dbReference type="ChEBI" id="CHEBI:57762"/>
        <dbReference type="EC" id="2.6.1.42"/>
    </reaction>
</comment>
<keyword evidence="13" id="KW-0100">Branched-chain amino acid biosynthesis</keyword>
<dbReference type="FunFam" id="3.20.10.10:FF:000006">
    <property type="entry name" value="Branched-chain amino acid aminotransferase"/>
    <property type="match status" value="1"/>
</dbReference>
<organism evidence="18">
    <name type="scientific">uncultured Dysgonomonas sp</name>
    <dbReference type="NCBI Taxonomy" id="206096"/>
    <lineage>
        <taxon>Bacteria</taxon>
        <taxon>Pseudomonadati</taxon>
        <taxon>Bacteroidota</taxon>
        <taxon>Bacteroidia</taxon>
        <taxon>Bacteroidales</taxon>
        <taxon>Dysgonomonadaceae</taxon>
        <taxon>Dysgonomonas</taxon>
        <taxon>environmental samples</taxon>
    </lineage>
</organism>
<dbReference type="PANTHER" id="PTHR42825:SF2">
    <property type="entry name" value="BRANCHED-CHAIN-AMINO-ACID AMINOTRANSFERASE 3, CHLOROPLASTIC-RELATED"/>
    <property type="match status" value="1"/>
</dbReference>
<evidence type="ECO:0000256" key="4">
    <source>
        <dbReference type="ARBA" id="ARBA00004931"/>
    </source>
</evidence>
<evidence type="ECO:0000256" key="9">
    <source>
        <dbReference type="ARBA" id="ARBA00022576"/>
    </source>
</evidence>
<comment type="pathway">
    <text evidence="4">Amino-acid biosynthesis; L-valine biosynthesis; L-valine from pyruvate: step 4/4.</text>
</comment>
<comment type="pathway">
    <text evidence="3">Amino-acid biosynthesis; L-isoleucine biosynthesis; L-isoleucine from 2-oxobutanoate: step 4/4.</text>
</comment>
<comment type="similarity">
    <text evidence="6">Belongs to the class-IV pyridoxal-phosphate-dependent aminotransferase family.</text>
</comment>
<evidence type="ECO:0000256" key="14">
    <source>
        <dbReference type="ARBA" id="ARBA00048212"/>
    </source>
</evidence>
<evidence type="ECO:0000256" key="3">
    <source>
        <dbReference type="ARBA" id="ARBA00004824"/>
    </source>
</evidence>
<evidence type="ECO:0000256" key="6">
    <source>
        <dbReference type="ARBA" id="ARBA00009320"/>
    </source>
</evidence>
<name>A0A212J9V4_9BACT</name>
<feature type="modified residue" description="N6-(pyridoxal phosphate)lysine" evidence="17">
    <location>
        <position position="183"/>
    </location>
</feature>
<evidence type="ECO:0000256" key="10">
    <source>
        <dbReference type="ARBA" id="ARBA00022605"/>
    </source>
</evidence>
<evidence type="ECO:0000256" key="17">
    <source>
        <dbReference type="PIRSR" id="PIRSR006468-1"/>
    </source>
</evidence>
<dbReference type="GO" id="GO:0052654">
    <property type="term" value="F:L-leucine-2-oxoglutarate transaminase activity"/>
    <property type="evidence" value="ECO:0007669"/>
    <property type="project" value="RHEA"/>
</dbReference>
<keyword evidence="9 18" id="KW-0032">Aminotransferase</keyword>
<evidence type="ECO:0000256" key="5">
    <source>
        <dbReference type="ARBA" id="ARBA00005072"/>
    </source>
</evidence>
<dbReference type="GO" id="GO:0009098">
    <property type="term" value="P:L-leucine biosynthetic process"/>
    <property type="evidence" value="ECO:0007669"/>
    <property type="project" value="UniProtKB-UniPathway"/>
</dbReference>
<evidence type="ECO:0000256" key="12">
    <source>
        <dbReference type="ARBA" id="ARBA00022898"/>
    </source>
</evidence>
<evidence type="ECO:0000256" key="2">
    <source>
        <dbReference type="ARBA" id="ARBA00003109"/>
    </source>
</evidence>
<dbReference type="RefSeq" id="WP_296939701.1">
    <property type="nucleotide sequence ID" value="NZ_LT599032.1"/>
</dbReference>
<evidence type="ECO:0000313" key="18">
    <source>
        <dbReference type="EMBL" id="SBV96223.1"/>
    </source>
</evidence>
<keyword evidence="12" id="KW-0663">Pyridoxal phosphate</keyword>
<dbReference type="EMBL" id="FLUM01000001">
    <property type="protein sequence ID" value="SBV96223.1"/>
    <property type="molecule type" value="Genomic_DNA"/>
</dbReference>
<dbReference type="InterPro" id="IPR001544">
    <property type="entry name" value="Aminotrans_IV"/>
</dbReference>
<dbReference type="Gene3D" id="3.30.470.10">
    <property type="match status" value="1"/>
</dbReference>
<dbReference type="NCBIfam" id="TIGR01123">
    <property type="entry name" value="ilvE_II"/>
    <property type="match status" value="1"/>
</dbReference>
<dbReference type="SUPFAM" id="SSF56752">
    <property type="entry name" value="D-aminoacid aminotransferase-like PLP-dependent enzymes"/>
    <property type="match status" value="1"/>
</dbReference>
<evidence type="ECO:0000256" key="8">
    <source>
        <dbReference type="ARBA" id="ARBA00018179"/>
    </source>
</evidence>
<reference evidence="18" key="1">
    <citation type="submission" date="2016-04" db="EMBL/GenBank/DDBJ databases">
        <authorList>
            <person name="Evans L.H."/>
            <person name="Alamgir A."/>
            <person name="Owens N."/>
            <person name="Weber N.D."/>
            <person name="Virtaneva K."/>
            <person name="Barbian K."/>
            <person name="Babar A."/>
            <person name="Rosenke K."/>
        </authorList>
    </citation>
    <scope>NUCLEOTIDE SEQUENCE</scope>
    <source>
        <strain evidence="18">86-1</strain>
    </source>
</reference>
<dbReference type="PIRSF" id="PIRSF006468">
    <property type="entry name" value="BCAT1"/>
    <property type="match status" value="1"/>
</dbReference>
<evidence type="ECO:0000256" key="13">
    <source>
        <dbReference type="ARBA" id="ARBA00023304"/>
    </source>
</evidence>
<dbReference type="UniPathway" id="UPA00047">
    <property type="reaction ID" value="UER00058"/>
</dbReference>
<dbReference type="GO" id="GO:0009099">
    <property type="term" value="P:L-valine biosynthetic process"/>
    <property type="evidence" value="ECO:0007669"/>
    <property type="project" value="UniProtKB-UniPathway"/>
</dbReference>
<dbReference type="EC" id="2.6.1.42" evidence="7"/>
<dbReference type="FunFam" id="3.30.470.10:FF:000004">
    <property type="entry name" value="Branched-chain-amino-acid aminotransferase"/>
    <property type="match status" value="1"/>
</dbReference>
<evidence type="ECO:0000256" key="15">
    <source>
        <dbReference type="ARBA" id="ARBA00048798"/>
    </source>
</evidence>
<dbReference type="GO" id="GO:0052656">
    <property type="term" value="F:L-isoleucine-2-oxoglutarate transaminase activity"/>
    <property type="evidence" value="ECO:0007669"/>
    <property type="project" value="RHEA"/>
</dbReference>
<dbReference type="InterPro" id="IPR043132">
    <property type="entry name" value="BCAT-like_C"/>
</dbReference>
<dbReference type="UniPathway" id="UPA00048">
    <property type="reaction ID" value="UER00073"/>
</dbReference>
<dbReference type="PANTHER" id="PTHR42825">
    <property type="entry name" value="AMINO ACID AMINOTRANSFERASE"/>
    <property type="match status" value="1"/>
</dbReference>
<keyword evidence="10" id="KW-0028">Amino-acid biosynthesis</keyword>
<comment type="function">
    <text evidence="2">Acts on leucine, isoleucine and valine.</text>
</comment>
<keyword evidence="11 18" id="KW-0808">Transferase</keyword>
<dbReference type="GO" id="GO:0052655">
    <property type="term" value="F:L-valine-2-oxoglutarate transaminase activity"/>
    <property type="evidence" value="ECO:0007669"/>
    <property type="project" value="RHEA"/>
</dbReference>
<comment type="cofactor">
    <cofactor evidence="1">
        <name>pyridoxal 5'-phosphate</name>
        <dbReference type="ChEBI" id="CHEBI:597326"/>
    </cofactor>
</comment>
<dbReference type="NCBIfam" id="NF009897">
    <property type="entry name" value="PRK13357.1"/>
    <property type="match status" value="1"/>
</dbReference>
<comment type="pathway">
    <text evidence="5">Amino-acid biosynthesis; L-leucine biosynthesis; L-leucine from 3-methyl-2-oxobutanoate: step 4/4.</text>
</comment>
<dbReference type="UniPathway" id="UPA00049">
    <property type="reaction ID" value="UER00062"/>
</dbReference>